<proteinExistence type="predicted"/>
<evidence type="ECO:0000313" key="1">
    <source>
        <dbReference type="EMBL" id="KAH3710283.1"/>
    </source>
</evidence>
<evidence type="ECO:0000313" key="2">
    <source>
        <dbReference type="Proteomes" id="UP000828390"/>
    </source>
</evidence>
<reference evidence="1" key="2">
    <citation type="submission" date="2020-11" db="EMBL/GenBank/DDBJ databases">
        <authorList>
            <person name="McCartney M.A."/>
            <person name="Auch B."/>
            <person name="Kono T."/>
            <person name="Mallez S."/>
            <person name="Becker A."/>
            <person name="Gohl D.M."/>
            <person name="Silverstein K.A.T."/>
            <person name="Koren S."/>
            <person name="Bechman K.B."/>
            <person name="Herman A."/>
            <person name="Abrahante J.E."/>
            <person name="Garbe J."/>
        </authorList>
    </citation>
    <scope>NUCLEOTIDE SEQUENCE</scope>
    <source>
        <strain evidence="1">Duluth1</strain>
        <tissue evidence="1">Whole animal</tissue>
    </source>
</reference>
<dbReference type="EMBL" id="JAIWYP010000014">
    <property type="protein sequence ID" value="KAH3710283.1"/>
    <property type="molecule type" value="Genomic_DNA"/>
</dbReference>
<accession>A0A9D4BX28</accession>
<dbReference type="GO" id="GO:0006281">
    <property type="term" value="P:DNA repair"/>
    <property type="evidence" value="ECO:0007669"/>
    <property type="project" value="UniProtKB-ARBA"/>
</dbReference>
<gene>
    <name evidence="1" type="ORF">DPMN_069758</name>
</gene>
<reference evidence="1" key="1">
    <citation type="journal article" date="2019" name="bioRxiv">
        <title>The Genome of the Zebra Mussel, Dreissena polymorpha: A Resource for Invasive Species Research.</title>
        <authorList>
            <person name="McCartney M.A."/>
            <person name="Auch B."/>
            <person name="Kono T."/>
            <person name="Mallez S."/>
            <person name="Zhang Y."/>
            <person name="Obille A."/>
            <person name="Becker A."/>
            <person name="Abrahante J.E."/>
            <person name="Garbe J."/>
            <person name="Badalamenti J.P."/>
            <person name="Herman A."/>
            <person name="Mangelson H."/>
            <person name="Liachko I."/>
            <person name="Sullivan S."/>
            <person name="Sone E.D."/>
            <person name="Koren S."/>
            <person name="Silverstein K.A.T."/>
            <person name="Beckman K.B."/>
            <person name="Gohl D.M."/>
        </authorList>
    </citation>
    <scope>NUCLEOTIDE SEQUENCE</scope>
    <source>
        <strain evidence="1">Duluth1</strain>
        <tissue evidence="1">Whole animal</tissue>
    </source>
</reference>
<sequence>MLTVDEAVDSGVIKYLDKENGRYILKKNSKDGYYAQAQGLLGITGLSLCNLVVWITRDMVTVPIHFDYPYFEKMVGACQDFF</sequence>
<dbReference type="AlphaFoldDB" id="A0A9D4BX28"/>
<comment type="caution">
    <text evidence="1">The sequence shown here is derived from an EMBL/GenBank/DDBJ whole genome shotgun (WGS) entry which is preliminary data.</text>
</comment>
<name>A0A9D4BX28_DREPO</name>
<protein>
    <submittedName>
        <fullName evidence="1">Uncharacterized protein</fullName>
    </submittedName>
</protein>
<dbReference type="InterPro" id="IPR011335">
    <property type="entry name" value="Restrct_endonuc-II-like"/>
</dbReference>
<dbReference type="Gene3D" id="3.90.320.10">
    <property type="match status" value="1"/>
</dbReference>
<dbReference type="InterPro" id="IPR011604">
    <property type="entry name" value="PDDEXK-like_dom_sf"/>
</dbReference>
<keyword evidence="2" id="KW-1185">Reference proteome</keyword>
<organism evidence="1 2">
    <name type="scientific">Dreissena polymorpha</name>
    <name type="common">Zebra mussel</name>
    <name type="synonym">Mytilus polymorpha</name>
    <dbReference type="NCBI Taxonomy" id="45954"/>
    <lineage>
        <taxon>Eukaryota</taxon>
        <taxon>Metazoa</taxon>
        <taxon>Spiralia</taxon>
        <taxon>Lophotrochozoa</taxon>
        <taxon>Mollusca</taxon>
        <taxon>Bivalvia</taxon>
        <taxon>Autobranchia</taxon>
        <taxon>Heteroconchia</taxon>
        <taxon>Euheterodonta</taxon>
        <taxon>Imparidentia</taxon>
        <taxon>Neoheterodontei</taxon>
        <taxon>Myida</taxon>
        <taxon>Dreissenoidea</taxon>
        <taxon>Dreissenidae</taxon>
        <taxon>Dreissena</taxon>
    </lineage>
</organism>
<dbReference type="Proteomes" id="UP000828390">
    <property type="component" value="Unassembled WGS sequence"/>
</dbReference>
<dbReference type="SUPFAM" id="SSF52980">
    <property type="entry name" value="Restriction endonuclease-like"/>
    <property type="match status" value="1"/>
</dbReference>